<protein>
    <recommendedName>
        <fullName evidence="3">Phosphoribosylanthranilate isomerase</fullName>
    </recommendedName>
</protein>
<evidence type="ECO:0000313" key="1">
    <source>
        <dbReference type="EMBL" id="MFC5358207.1"/>
    </source>
</evidence>
<reference evidence="2" key="1">
    <citation type="journal article" date="2019" name="Int. J. Syst. Evol. Microbiol.">
        <title>The Global Catalogue of Microorganisms (GCM) 10K type strain sequencing project: providing services to taxonomists for standard genome sequencing and annotation.</title>
        <authorList>
            <consortium name="The Broad Institute Genomics Platform"/>
            <consortium name="The Broad Institute Genome Sequencing Center for Infectious Disease"/>
            <person name="Wu L."/>
            <person name="Ma J."/>
        </authorList>
    </citation>
    <scope>NUCLEOTIDE SEQUENCE [LARGE SCALE GENOMIC DNA]</scope>
    <source>
        <strain evidence="2">CCUG 58760</strain>
    </source>
</reference>
<organism evidence="1 2">
    <name type="scientific">Azospirillum himalayense</name>
    <dbReference type="NCBI Taxonomy" id="654847"/>
    <lineage>
        <taxon>Bacteria</taxon>
        <taxon>Pseudomonadati</taxon>
        <taxon>Pseudomonadota</taxon>
        <taxon>Alphaproteobacteria</taxon>
        <taxon>Rhodospirillales</taxon>
        <taxon>Azospirillaceae</taxon>
        <taxon>Azospirillum</taxon>
    </lineage>
</organism>
<dbReference type="EMBL" id="JBHSLC010000081">
    <property type="protein sequence ID" value="MFC5358207.1"/>
    <property type="molecule type" value="Genomic_DNA"/>
</dbReference>
<keyword evidence="2" id="KW-1185">Reference proteome</keyword>
<dbReference type="SUPFAM" id="SSF51366">
    <property type="entry name" value="Ribulose-phoshate binding barrel"/>
    <property type="match status" value="1"/>
</dbReference>
<dbReference type="InterPro" id="IPR013785">
    <property type="entry name" value="Aldolase_TIM"/>
</dbReference>
<evidence type="ECO:0000313" key="2">
    <source>
        <dbReference type="Proteomes" id="UP001596166"/>
    </source>
</evidence>
<dbReference type="InterPro" id="IPR011060">
    <property type="entry name" value="RibuloseP-bd_barrel"/>
</dbReference>
<accession>A0ABW0GBH4</accession>
<proteinExistence type="predicted"/>
<comment type="caution">
    <text evidence="1">The sequence shown here is derived from an EMBL/GenBank/DDBJ whole genome shotgun (WGS) entry which is preliminary data.</text>
</comment>
<name>A0ABW0GBH4_9PROT</name>
<dbReference type="RefSeq" id="WP_376997917.1">
    <property type="nucleotide sequence ID" value="NZ_JBHSLC010000081.1"/>
</dbReference>
<dbReference type="Proteomes" id="UP001596166">
    <property type="component" value="Unassembled WGS sequence"/>
</dbReference>
<gene>
    <name evidence="1" type="ORF">ACFPMG_24775</name>
</gene>
<evidence type="ECO:0008006" key="3">
    <source>
        <dbReference type="Google" id="ProtNLM"/>
    </source>
</evidence>
<sequence>MTISSLRTPEFITFTGLDARTDLARALHIATVYPVEFGVLFSGTRQGREPRYPDRKTITHIACAGLPQLAAHVCGGYAWRINTNTPTGLNLTPFRRVQVNHPSPDAGAIAREMEEWGGPRGVAQTCDLEFPAGTAVDWLFDRSAGEGRAPEEWPQHPGGNRLVGYAGGIGPGNVGDVLRKIAATGPYWIDMESGVRTDDWLDLDKVEAVCRAVYR</sequence>
<dbReference type="Gene3D" id="3.20.20.70">
    <property type="entry name" value="Aldolase class I"/>
    <property type="match status" value="1"/>
</dbReference>